<gene>
    <name evidence="1" type="ORF">SAMN06297358_3134</name>
</gene>
<dbReference type="RefSeq" id="WP_138765850.1">
    <property type="nucleotide sequence ID" value="NZ_OCMT01000003.1"/>
</dbReference>
<evidence type="ECO:0000313" key="1">
    <source>
        <dbReference type="EMBL" id="SOD18688.1"/>
    </source>
</evidence>
<dbReference type="EMBL" id="OCMT01000003">
    <property type="protein sequence ID" value="SOD18688.1"/>
    <property type="molecule type" value="Genomic_DNA"/>
</dbReference>
<protein>
    <submittedName>
        <fullName evidence="1">Uncharacterized protein</fullName>
    </submittedName>
</protein>
<dbReference type="Proteomes" id="UP000219281">
    <property type="component" value="Unassembled WGS sequence"/>
</dbReference>
<sequence length="185" mass="21127">MSKKSKYSFWFIFIIALCSCKKKNDVMDEELLREKFNGKYELVAAFADKAVDMNLDGFASNDLSNEILNLNAAFVELSGSKNVRIFTQFWQEQYLLESQNIALPSVDYARQGIGFSFSFNEDLKGFNLDKTKVTEEQAERFAVPESVKLLANDLIEVVFVKLVYTGSGWKDITIKASYRKFTSIT</sequence>
<dbReference type="PROSITE" id="PS51257">
    <property type="entry name" value="PROKAR_LIPOPROTEIN"/>
    <property type="match status" value="1"/>
</dbReference>
<proteinExistence type="predicted"/>
<organism evidence="1 2">
    <name type="scientific">Pedobacter xixiisoli</name>
    <dbReference type="NCBI Taxonomy" id="1476464"/>
    <lineage>
        <taxon>Bacteria</taxon>
        <taxon>Pseudomonadati</taxon>
        <taxon>Bacteroidota</taxon>
        <taxon>Sphingobacteriia</taxon>
        <taxon>Sphingobacteriales</taxon>
        <taxon>Sphingobacteriaceae</taxon>
        <taxon>Pedobacter</taxon>
    </lineage>
</organism>
<dbReference type="OrthoDB" id="1437849at2"/>
<evidence type="ECO:0000313" key="2">
    <source>
        <dbReference type="Proteomes" id="UP000219281"/>
    </source>
</evidence>
<keyword evidence="2" id="KW-1185">Reference proteome</keyword>
<name>A0A286A9U7_9SPHI</name>
<dbReference type="AlphaFoldDB" id="A0A286A9U7"/>
<accession>A0A286A9U7</accession>
<reference evidence="2" key="1">
    <citation type="submission" date="2017-09" db="EMBL/GenBank/DDBJ databases">
        <authorList>
            <person name="Varghese N."/>
            <person name="Submissions S."/>
        </authorList>
    </citation>
    <scope>NUCLEOTIDE SEQUENCE [LARGE SCALE GENOMIC DNA]</scope>
    <source>
        <strain evidence="2">CGMCC 1.12803</strain>
    </source>
</reference>